<dbReference type="InterPro" id="IPR025139">
    <property type="entry name" value="DUF4062"/>
</dbReference>
<dbReference type="PROSITE" id="PS50082">
    <property type="entry name" value="WD_REPEATS_2"/>
    <property type="match status" value="5"/>
</dbReference>
<protein>
    <submittedName>
        <fullName evidence="7">LOW QUALITY PROTEIN: NACHT domain- and WD repeat-containing protein 1</fullName>
    </submittedName>
</protein>
<dbReference type="InterPro" id="IPR020472">
    <property type="entry name" value="WD40_PAC1"/>
</dbReference>
<gene>
    <name evidence="7" type="primary">nwd1</name>
</gene>
<dbReference type="SUPFAM" id="SSF52540">
    <property type="entry name" value="P-loop containing nucleoside triphosphate hydrolases"/>
    <property type="match status" value="1"/>
</dbReference>
<dbReference type="Gene3D" id="3.40.50.300">
    <property type="entry name" value="P-loop containing nucleotide triphosphate hydrolases"/>
    <property type="match status" value="1"/>
</dbReference>
<dbReference type="PANTHER" id="PTHR45013:SF1">
    <property type="entry name" value="NACHT DOMAIN- AND WD REPEAT-CONTAINING PROTEIN 1"/>
    <property type="match status" value="1"/>
</dbReference>
<dbReference type="SUPFAM" id="SSF50969">
    <property type="entry name" value="YVTN repeat-like/Quinoprotein amine dehydrogenase"/>
    <property type="match status" value="1"/>
</dbReference>
<dbReference type="InterPro" id="IPR036322">
    <property type="entry name" value="WD40_repeat_dom_sf"/>
</dbReference>
<feature type="domain" description="AAA+ ATPase" evidence="5">
    <location>
        <begin position="411"/>
        <end position="567"/>
    </location>
</feature>
<dbReference type="InterPro" id="IPR001680">
    <property type="entry name" value="WD40_rpt"/>
</dbReference>
<dbReference type="InterPro" id="IPR057588">
    <property type="entry name" value="NWD1/2-like_WH"/>
</dbReference>
<feature type="repeat" description="WD" evidence="3">
    <location>
        <begin position="1541"/>
        <end position="1572"/>
    </location>
</feature>
<dbReference type="InterPro" id="IPR027417">
    <property type="entry name" value="P-loop_NTPase"/>
</dbReference>
<dbReference type="InterPro" id="IPR015943">
    <property type="entry name" value="WD40/YVTN_repeat-like_dom_sf"/>
</dbReference>
<evidence type="ECO:0000256" key="2">
    <source>
        <dbReference type="ARBA" id="ARBA00022737"/>
    </source>
</evidence>
<feature type="repeat" description="WD" evidence="3">
    <location>
        <begin position="1279"/>
        <end position="1320"/>
    </location>
</feature>
<evidence type="ECO:0000256" key="1">
    <source>
        <dbReference type="ARBA" id="ARBA00022574"/>
    </source>
</evidence>
<dbReference type="CDD" id="cd00009">
    <property type="entry name" value="AAA"/>
    <property type="match status" value="1"/>
</dbReference>
<dbReference type="InterPro" id="IPR007111">
    <property type="entry name" value="NACHT_NTPase"/>
</dbReference>
<dbReference type="RefSeq" id="XP_045544561.1">
    <property type="nucleotide sequence ID" value="XM_045688605.1"/>
</dbReference>
<dbReference type="Pfam" id="PF05729">
    <property type="entry name" value="NACHT"/>
    <property type="match status" value="1"/>
</dbReference>
<name>A0ABM3CDD2_SALSA</name>
<proteinExistence type="predicted"/>
<dbReference type="Proteomes" id="UP001652741">
    <property type="component" value="Chromosome ssa10"/>
</dbReference>
<evidence type="ECO:0000313" key="7">
    <source>
        <dbReference type="RefSeq" id="XP_045544561.1"/>
    </source>
</evidence>
<dbReference type="Pfam" id="PF25469">
    <property type="entry name" value="WHD_NWD1"/>
    <property type="match status" value="1"/>
</dbReference>
<sequence>MASPRGALMEVLRGQSTEGLKLRSNVVRVFVSSTFTDMSSERNALLDKTYPELQAFCHSLGLVFEVVDMRWGLQDAIAVDHMTTELCLREIEACKKVSVGPSFIALLGNRYGHRPIPRVLPGKQFEVLLSKLPQDQVGLLHQWFRKDNNAVPPVYVLQPITTLLPHYNDLQPERRPLQDDSVISWRYTEARLLQLLRTAAVQAEEDGDITVEQKHQFFKSVAEHEIEEGLRMPDGDESEPSAILFVRELPHLRKKDGPKRLAQYMDVTADGLLDTEAQDLLSGLKSRLFAASPGILNLHSVELCKGAIEPSCKEHAQYLESLCEQLVSQTKARIARRVGAGSPVEAGTERTNGARGGDASQRKGEEDRGWLLQELSHHMALSAGKCLGVFRGREGLLGKICLAMWEHTNTRHAPLVVHGPPGVGKTTLLCKLAQEMRGLLDPRAVVVLRLLGTSAESSDLGRVLQSVCFQICSVFSLPPPTPITAHTREDLVRFFHGLLAEVSERGDTLLLILDSLDQLSSATQGQKLHWLPKDIPPNVHLVVSTTDTGSPVLANLRRTVEVPGNFFEVEPLSCDQGREIMNAYMREAQRSLTPEQCEVVLCSFQLSGNPLHLKLLLDMARRWASYTPVTDLALSSSAQEVMSQLLQALEERHGKQLVGAALGYIISARGSLSEAELRDILSLDNNVLAEVYQYWLPPNHSLIRLPPLLWVRLRHDLGELLVEGQANGVTVLGFHHKLLTETVRERYQRSEQQADRHRVLAEYFLGSWSQGRFKAVLLPPLTTTLDADRKVPPQPLWFAEGVANVKKLQELPYHLLHAGLWEELRQEVIGSSEWLYCKTLTCGVASVIEDLTLCTELMDCPETQLIRDTFILLKPTLDFLDGQMGQMGQGGWYRRRVLHVQLMHVLLGLNLPGFRNIDIILGWVSGWVILYQESLLFTLSHQTSHSVLMLCFLSKDPSLFYTEVLARLHSFAEMYPSLIGQLCCQCHDWLSCCPDPILVPKCTFLQPPGGALKTTLAGFQKGVTALDVCPERGLLLAGSEDGMVIAWDLNDLEVIQTLVGHTAKVLSVRVIASGAHCLSLAADGTLRRWSLLSGRQLYCTQEAVSINSLPSTTHIHVSEERALIFTHSGGQVKVWHLNTTELLFQVKDTGVSIILGLLNGMVVSLSDGGLVTFSHPSAEEKTAQIHLENSSHSLTLDGNPYTAKTWPTTYSIKGGLPLSGFQHCQGRQSQWTLRQTVTELPVCATFLSASDDEGILLAGCERTLVLFHRESDCVQSFLDLHHEDTVLCACVSSDSRVVVSGSEDHTIRVWSITTGNLLDYFLGMDAPVTTLGLYEGTVVSASSSAYYLKLWHLPSPNDPQQRPKGCIPAGCPQVALTKDGDTVYYVRNVGQKEVITWNCHTGSSTDTMAVSAEVCCLELAQHKKLLFCGLTTGTVLIYPLAFPKETLCIPPPENLPTVRCMAIGGQEKHMAVAYEDSVCLFEITTRDSFPSVEGPSARFALSLLHSPVSSMALLPDCRLLYGTACGEVTMYDFKSASTATLDSHRSRVNCVTTSNWGTHALVGSEDAVQRLWGADPPGAGSHHGVQGQRLKGFLFEGVLCAAFSESDKHVFTGSQDRTIKVWDVASGSLLFVQYVYAPVTKMLTYRNGFVAISQLGYVIKEGFRCPDDVCPEYNPLRNVNAQYRVTSRQKSADSPHSVITEIPEYNPAQFNFMALMLKSKPSHSCQLL</sequence>
<reference evidence="7" key="1">
    <citation type="submission" date="2025-08" db="UniProtKB">
        <authorList>
            <consortium name="RefSeq"/>
        </authorList>
    </citation>
    <scope>IDENTIFICATION</scope>
</reference>
<evidence type="ECO:0000256" key="3">
    <source>
        <dbReference type="PROSITE-ProRule" id="PRU00221"/>
    </source>
</evidence>
<dbReference type="Pfam" id="PF13271">
    <property type="entry name" value="DUF4062"/>
    <property type="match status" value="1"/>
</dbReference>
<dbReference type="GeneID" id="106613598"/>
<dbReference type="Pfam" id="PF00400">
    <property type="entry name" value="WD40"/>
    <property type="match status" value="4"/>
</dbReference>
<organism evidence="6 7">
    <name type="scientific">Salmo salar</name>
    <name type="common">Atlantic salmon</name>
    <dbReference type="NCBI Taxonomy" id="8030"/>
    <lineage>
        <taxon>Eukaryota</taxon>
        <taxon>Metazoa</taxon>
        <taxon>Chordata</taxon>
        <taxon>Craniata</taxon>
        <taxon>Vertebrata</taxon>
        <taxon>Euteleostomi</taxon>
        <taxon>Actinopterygii</taxon>
        <taxon>Neopterygii</taxon>
        <taxon>Teleostei</taxon>
        <taxon>Protacanthopterygii</taxon>
        <taxon>Salmoniformes</taxon>
        <taxon>Salmonidae</taxon>
        <taxon>Salmoninae</taxon>
        <taxon>Salmo</taxon>
    </lineage>
</organism>
<dbReference type="PROSITE" id="PS00678">
    <property type="entry name" value="WD_REPEATS_1"/>
    <property type="match status" value="2"/>
</dbReference>
<dbReference type="Gene3D" id="1.25.40.370">
    <property type="match status" value="1"/>
</dbReference>
<dbReference type="InterPro" id="IPR043365">
    <property type="entry name" value="NWD1"/>
</dbReference>
<feature type="region of interest" description="Disordered" evidence="4">
    <location>
        <begin position="338"/>
        <end position="363"/>
    </location>
</feature>
<feature type="repeat" description="WD" evidence="3">
    <location>
        <begin position="1598"/>
        <end position="1632"/>
    </location>
</feature>
<dbReference type="SMART" id="SM00320">
    <property type="entry name" value="WD40"/>
    <property type="match status" value="10"/>
</dbReference>
<dbReference type="InterPro" id="IPR003593">
    <property type="entry name" value="AAA+_ATPase"/>
</dbReference>
<dbReference type="InterPro" id="IPR019775">
    <property type="entry name" value="WD40_repeat_CS"/>
</dbReference>
<dbReference type="PRINTS" id="PR00320">
    <property type="entry name" value="GPROTEINBRPT"/>
</dbReference>
<accession>A0ABM3CDD2</accession>
<dbReference type="Gene3D" id="2.130.10.10">
    <property type="entry name" value="YVTN repeat-like/Quinoprotein amine dehydrogenase"/>
    <property type="match status" value="3"/>
</dbReference>
<keyword evidence="6" id="KW-1185">Reference proteome</keyword>
<dbReference type="SMART" id="SM00382">
    <property type="entry name" value="AAA"/>
    <property type="match status" value="1"/>
</dbReference>
<keyword evidence="2" id="KW-0677">Repeat</keyword>
<evidence type="ECO:0000256" key="4">
    <source>
        <dbReference type="SAM" id="MobiDB-lite"/>
    </source>
</evidence>
<dbReference type="SUPFAM" id="SSF50978">
    <property type="entry name" value="WD40 repeat-like"/>
    <property type="match status" value="2"/>
</dbReference>
<dbReference type="InterPro" id="IPR011044">
    <property type="entry name" value="Quino_amine_DH_bsu"/>
</dbReference>
<evidence type="ECO:0000313" key="6">
    <source>
        <dbReference type="Proteomes" id="UP001652741"/>
    </source>
</evidence>
<feature type="repeat" description="WD" evidence="3">
    <location>
        <begin position="1016"/>
        <end position="1057"/>
    </location>
</feature>
<feature type="repeat" description="WD" evidence="3">
    <location>
        <begin position="1058"/>
        <end position="1099"/>
    </location>
</feature>
<dbReference type="PROSITE" id="PS50294">
    <property type="entry name" value="WD_REPEATS_REGION"/>
    <property type="match status" value="2"/>
</dbReference>
<keyword evidence="1 3" id="KW-0853">WD repeat</keyword>
<evidence type="ECO:0000259" key="5">
    <source>
        <dbReference type="SMART" id="SM00382"/>
    </source>
</evidence>
<dbReference type="PANTHER" id="PTHR45013">
    <property type="entry name" value="NACHT DOMAIN- AND WD REPEAT-CONTAINING PROTEIN 1"/>
    <property type="match status" value="1"/>
</dbReference>